<dbReference type="SMART" id="SM00533">
    <property type="entry name" value="MUTSd"/>
    <property type="match status" value="1"/>
</dbReference>
<dbReference type="PANTHER" id="PTHR48466">
    <property type="entry name" value="OS10G0509000 PROTEIN-RELATED"/>
    <property type="match status" value="1"/>
</dbReference>
<evidence type="ECO:0000256" key="9">
    <source>
        <dbReference type="SAM" id="MobiDB-lite"/>
    </source>
</evidence>
<evidence type="ECO:0000256" key="1">
    <source>
        <dbReference type="ARBA" id="ARBA00022730"/>
    </source>
</evidence>
<feature type="binding site" evidence="7">
    <location>
        <begin position="331"/>
        <end position="338"/>
    </location>
    <ligand>
        <name>ATP</name>
        <dbReference type="ChEBI" id="CHEBI:30616"/>
    </ligand>
</feature>
<evidence type="ECO:0000256" key="2">
    <source>
        <dbReference type="ARBA" id="ARBA00022741"/>
    </source>
</evidence>
<reference evidence="11 12" key="1">
    <citation type="submission" date="2019-08" db="EMBL/GenBank/DDBJ databases">
        <title>In-depth cultivation of the pig gut microbiome towards novel bacterial diversity and tailored functional studies.</title>
        <authorList>
            <person name="Wylensek D."/>
            <person name="Hitch T.C.A."/>
            <person name="Clavel T."/>
        </authorList>
    </citation>
    <scope>NUCLEOTIDE SEQUENCE [LARGE SCALE GENOMIC DNA]</scope>
    <source>
        <strain evidence="11 12">WCA-693-APC-5D-A</strain>
    </source>
</reference>
<dbReference type="InterPro" id="IPR002625">
    <property type="entry name" value="Smr_dom"/>
</dbReference>
<dbReference type="Pfam" id="PF01713">
    <property type="entry name" value="Smr"/>
    <property type="match status" value="1"/>
</dbReference>
<dbReference type="GO" id="GO:0030983">
    <property type="term" value="F:mismatched DNA binding"/>
    <property type="evidence" value="ECO:0007669"/>
    <property type="project" value="InterPro"/>
</dbReference>
<dbReference type="GO" id="GO:0005524">
    <property type="term" value="F:ATP binding"/>
    <property type="evidence" value="ECO:0007669"/>
    <property type="project" value="UniProtKB-UniRule"/>
</dbReference>
<dbReference type="GO" id="GO:0072344">
    <property type="term" value="P:rescue of stalled ribosome"/>
    <property type="evidence" value="ECO:0007669"/>
    <property type="project" value="UniProtKB-UniRule"/>
</dbReference>
<keyword evidence="8" id="KW-0175">Coiled coil</keyword>
<dbReference type="GO" id="GO:0140664">
    <property type="term" value="F:ATP-dependent DNA damage sensor activity"/>
    <property type="evidence" value="ECO:0007669"/>
    <property type="project" value="InterPro"/>
</dbReference>
<dbReference type="Gene3D" id="3.40.50.300">
    <property type="entry name" value="P-loop containing nucleotide triphosphate hydrolases"/>
    <property type="match status" value="1"/>
</dbReference>
<dbReference type="GO" id="GO:0043023">
    <property type="term" value="F:ribosomal large subunit binding"/>
    <property type="evidence" value="ECO:0007669"/>
    <property type="project" value="UniProtKB-UniRule"/>
</dbReference>
<name>A0A6I2UGG0_9FIRM</name>
<dbReference type="PROSITE" id="PS50828">
    <property type="entry name" value="SMR"/>
    <property type="match status" value="1"/>
</dbReference>
<dbReference type="InterPro" id="IPR045076">
    <property type="entry name" value="MutS"/>
</dbReference>
<dbReference type="InterPro" id="IPR036063">
    <property type="entry name" value="Smr_dom_sf"/>
</dbReference>
<feature type="compositionally biased region" description="Gly residues" evidence="9">
    <location>
        <begin position="696"/>
        <end position="705"/>
    </location>
</feature>
<dbReference type="Gene3D" id="3.30.1370.110">
    <property type="match status" value="1"/>
</dbReference>
<dbReference type="GeneID" id="96778188"/>
<accession>A0A6I2UGG0</accession>
<keyword evidence="1 7" id="KW-0699">rRNA-binding</keyword>
<keyword evidence="12" id="KW-1185">Reference proteome</keyword>
<dbReference type="HAMAP" id="MF_00092">
    <property type="entry name" value="MutS2"/>
    <property type="match status" value="1"/>
</dbReference>
<dbReference type="SUPFAM" id="SSF48334">
    <property type="entry name" value="DNA repair protein MutS, domain III"/>
    <property type="match status" value="1"/>
</dbReference>
<sequence length="799" mass="88620">MEQESFKVLEYKRILSRLREKAGTTLGKELAGGLLPSGDREEVRERLQQTAEAVYVSSMAQPPLGGIKDIRESIKKVGLGAVLAPDELLDILTTMYAMREMKRFFKELEAEAPILKNWARSLEILGQLEKDLEHIVDEHGNLRDDASVELKRIRREIRISQAKIKDHLAGLLHNNEYQKYFQEAIVTMRGDRYVLPVKQEYRQHFPGIVHDQSATGSTLFIEPMAVVNLNNDIKQLTAAERHEVERILRAASQKIRKNDSQLMDNCEIMAQVDFAFAKANLAYEMKATEPVLNEAGVTKLMSARHPLLPPDKVVPIDITIGDSYSMLLVTGPNTGGKTVSMKTFGLLVLMAQSGLFLPVESGSEIAVYSNIYADIGDEQSIEQSLSTFSAHMTHLVSILDKVEPEDLVLLDELGAGTDPEEGAALAMAILERLLTIKATVLATTHYSELKTFAFGREGIENACVEFDVATLRPTYRLLIGIPGASNAFAISRRLGLSESLIIRAKQLIQADHAQFEQVINQLEKEKMLYEQMNADIETRLRRAEQMEAKAEAMRVELNQKKADILRRAKDEGAALVRRMRRESEEVISQLKEQFNDQGIQKRQAAIQAARDQINEAAGKVRPGIVSVKAFRKPVDLKTLEPGDIIYVTKLDQKGTVLSIRGKELEVQLGSLKTNVKARDCKFVEKAPKEKPSAKGGANGSLSGGGGRKRGSSFISKAQEAHRDIDIRGMMVDEAEMVLGKFLDDSVMAGLSQVLIIHGKGTGALRKGVHAYLKRHRNVASFNFADMSEGGTGATLVELQ</sequence>
<comment type="function">
    <text evidence="7">Endonuclease that is involved in the suppression of homologous recombination and thus may have a key role in the control of bacterial genetic diversity.</text>
</comment>
<dbReference type="InterPro" id="IPR027417">
    <property type="entry name" value="P-loop_NTPase"/>
</dbReference>
<dbReference type="InterPro" id="IPR046893">
    <property type="entry name" value="MSSS"/>
</dbReference>
<dbReference type="EC" id="3.6.4.-" evidence="7"/>
<evidence type="ECO:0000313" key="12">
    <source>
        <dbReference type="Proteomes" id="UP000433181"/>
    </source>
</evidence>
<keyword evidence="7 11" id="KW-0255">Endonuclease</keyword>
<evidence type="ECO:0000256" key="6">
    <source>
        <dbReference type="ARBA" id="ARBA00023125"/>
    </source>
</evidence>
<feature type="coiled-coil region" evidence="8">
    <location>
        <begin position="505"/>
        <end position="619"/>
    </location>
</feature>
<dbReference type="PIRSF" id="PIRSF005814">
    <property type="entry name" value="MutS_YshD"/>
    <property type="match status" value="1"/>
</dbReference>
<dbReference type="InterPro" id="IPR007696">
    <property type="entry name" value="DNA_mismatch_repair_MutS_core"/>
</dbReference>
<evidence type="ECO:0000313" key="11">
    <source>
        <dbReference type="EMBL" id="MSU08271.1"/>
    </source>
</evidence>
<dbReference type="GO" id="GO:0045910">
    <property type="term" value="P:negative regulation of DNA recombination"/>
    <property type="evidence" value="ECO:0007669"/>
    <property type="project" value="InterPro"/>
</dbReference>
<feature type="domain" description="Smr" evidence="10">
    <location>
        <begin position="724"/>
        <end position="799"/>
    </location>
</feature>
<keyword evidence="5 7" id="KW-0694">RNA-binding</keyword>
<gene>
    <name evidence="7" type="primary">mutS2</name>
    <name evidence="7" type="synonym">rqcU</name>
    <name evidence="11" type="ORF">FYJ84_04615</name>
</gene>
<comment type="subunit">
    <text evidence="7">Homodimer. Binds to stalled ribosomes, contacting rRNA.</text>
</comment>
<dbReference type="Pfam" id="PF20297">
    <property type="entry name" value="MSSS"/>
    <property type="match status" value="1"/>
</dbReference>
<dbReference type="CDD" id="cd03280">
    <property type="entry name" value="ABC_MutS2"/>
    <property type="match status" value="1"/>
</dbReference>
<dbReference type="NCBIfam" id="TIGR01069">
    <property type="entry name" value="mutS2"/>
    <property type="match status" value="1"/>
</dbReference>
<evidence type="ECO:0000256" key="4">
    <source>
        <dbReference type="ARBA" id="ARBA00022840"/>
    </source>
</evidence>
<keyword evidence="7" id="KW-0540">Nuclease</keyword>
<dbReference type="SMART" id="SM00463">
    <property type="entry name" value="SMR"/>
    <property type="match status" value="1"/>
</dbReference>
<dbReference type="Proteomes" id="UP000433181">
    <property type="component" value="Unassembled WGS sequence"/>
</dbReference>
<evidence type="ECO:0000256" key="7">
    <source>
        <dbReference type="HAMAP-Rule" id="MF_00092"/>
    </source>
</evidence>
<dbReference type="FunFam" id="3.40.50.300:FF:000830">
    <property type="entry name" value="Endonuclease MutS2"/>
    <property type="match status" value="1"/>
</dbReference>
<feature type="region of interest" description="Disordered" evidence="9">
    <location>
        <begin position="683"/>
        <end position="714"/>
    </location>
</feature>
<proteinExistence type="inferred from homology"/>
<protein>
    <recommendedName>
        <fullName evidence="7">Endonuclease MutS2</fullName>
        <ecNumber evidence="7">3.1.-.-</ecNumber>
    </recommendedName>
    <alternativeName>
        <fullName evidence="7">Ribosome-associated protein quality control-upstream factor</fullName>
        <shortName evidence="7">RQC-upstream factor</shortName>
        <shortName evidence="7">RqcU</shortName>
        <ecNumber evidence="7">3.6.4.-</ecNumber>
    </alternativeName>
</protein>
<dbReference type="PANTHER" id="PTHR48466:SF2">
    <property type="entry name" value="OS10G0509000 PROTEIN"/>
    <property type="match status" value="1"/>
</dbReference>
<comment type="caution">
    <text evidence="11">The sequence shown here is derived from an EMBL/GenBank/DDBJ whole genome shotgun (WGS) entry which is preliminary data.</text>
</comment>
<dbReference type="InterPro" id="IPR036187">
    <property type="entry name" value="DNA_mismatch_repair_MutS_sf"/>
</dbReference>
<dbReference type="RefSeq" id="WP_328596332.1">
    <property type="nucleotide sequence ID" value="NZ_VUNR01000006.1"/>
</dbReference>
<dbReference type="AlphaFoldDB" id="A0A6I2UGG0"/>
<evidence type="ECO:0000256" key="5">
    <source>
        <dbReference type="ARBA" id="ARBA00022884"/>
    </source>
</evidence>
<dbReference type="GO" id="GO:0006298">
    <property type="term" value="P:mismatch repair"/>
    <property type="evidence" value="ECO:0007669"/>
    <property type="project" value="InterPro"/>
</dbReference>
<dbReference type="GO" id="GO:0004519">
    <property type="term" value="F:endonuclease activity"/>
    <property type="evidence" value="ECO:0007669"/>
    <property type="project" value="UniProtKB-UniRule"/>
</dbReference>
<evidence type="ECO:0000256" key="3">
    <source>
        <dbReference type="ARBA" id="ARBA00022801"/>
    </source>
</evidence>
<keyword evidence="3 7" id="KW-0378">Hydrolase</keyword>
<organism evidence="11 12">
    <name type="scientific">Anaerovibrio slackiae</name>
    <dbReference type="NCBI Taxonomy" id="2652309"/>
    <lineage>
        <taxon>Bacteria</taxon>
        <taxon>Bacillati</taxon>
        <taxon>Bacillota</taxon>
        <taxon>Negativicutes</taxon>
        <taxon>Selenomonadales</taxon>
        <taxon>Selenomonadaceae</taxon>
        <taxon>Anaerovibrio</taxon>
    </lineage>
</organism>
<keyword evidence="2 7" id="KW-0547">Nucleotide-binding</keyword>
<comment type="function">
    <text evidence="7">Acts as a ribosome collision sensor, splitting the ribosome into its 2 subunits. Detects stalled/collided 70S ribosomes which it binds and splits by an ATP-hydrolysis driven conformational change. Acts upstream of the ribosome quality control system (RQC), a ribosome-associated complex that mediates the extraction of incompletely synthesized nascent chains from stalled ribosomes and their subsequent degradation. Probably generates substrates for RQC.</text>
</comment>
<dbReference type="GO" id="GO:0019843">
    <property type="term" value="F:rRNA binding"/>
    <property type="evidence" value="ECO:0007669"/>
    <property type="project" value="UniProtKB-UniRule"/>
</dbReference>
<dbReference type="EC" id="3.1.-.-" evidence="7"/>
<dbReference type="SUPFAM" id="SSF160443">
    <property type="entry name" value="SMR domain-like"/>
    <property type="match status" value="1"/>
</dbReference>
<dbReference type="SUPFAM" id="SSF52540">
    <property type="entry name" value="P-loop containing nucleoside triphosphate hydrolases"/>
    <property type="match status" value="1"/>
</dbReference>
<evidence type="ECO:0000256" key="8">
    <source>
        <dbReference type="SAM" id="Coils"/>
    </source>
</evidence>
<dbReference type="Pfam" id="PF00488">
    <property type="entry name" value="MutS_V"/>
    <property type="match status" value="1"/>
</dbReference>
<feature type="compositionally biased region" description="Basic and acidic residues" evidence="9">
    <location>
        <begin position="683"/>
        <end position="692"/>
    </location>
</feature>
<dbReference type="InterPro" id="IPR000432">
    <property type="entry name" value="DNA_mismatch_repair_MutS_C"/>
</dbReference>
<dbReference type="GO" id="GO:0016887">
    <property type="term" value="F:ATP hydrolysis activity"/>
    <property type="evidence" value="ECO:0007669"/>
    <property type="project" value="InterPro"/>
</dbReference>
<evidence type="ECO:0000259" key="10">
    <source>
        <dbReference type="PROSITE" id="PS50828"/>
    </source>
</evidence>
<keyword evidence="4 7" id="KW-0067">ATP-binding</keyword>
<keyword evidence="6 7" id="KW-0238">DNA-binding</keyword>
<dbReference type="InterPro" id="IPR005747">
    <property type="entry name" value="MutS2"/>
</dbReference>
<dbReference type="SMART" id="SM00534">
    <property type="entry name" value="MUTSac"/>
    <property type="match status" value="1"/>
</dbReference>
<comment type="similarity">
    <text evidence="7">Belongs to the DNA mismatch repair MutS family. MutS2 subfamily.</text>
</comment>
<dbReference type="EMBL" id="VUNR01000006">
    <property type="protein sequence ID" value="MSU08271.1"/>
    <property type="molecule type" value="Genomic_DNA"/>
</dbReference>